<accession>A0A2I0IWU5</accession>
<evidence type="ECO:0000313" key="3">
    <source>
        <dbReference type="Proteomes" id="UP000233551"/>
    </source>
</evidence>
<feature type="compositionally biased region" description="Basic and acidic residues" evidence="1">
    <location>
        <begin position="90"/>
        <end position="100"/>
    </location>
</feature>
<keyword evidence="3" id="KW-1185">Reference proteome</keyword>
<feature type="non-terminal residue" evidence="2">
    <location>
        <position position="131"/>
    </location>
</feature>
<feature type="region of interest" description="Disordered" evidence="1">
    <location>
        <begin position="87"/>
        <end position="131"/>
    </location>
</feature>
<name>A0A2I0IWU5_PUNGR</name>
<evidence type="ECO:0000256" key="1">
    <source>
        <dbReference type="SAM" id="MobiDB-lite"/>
    </source>
</evidence>
<reference evidence="2 3" key="1">
    <citation type="submission" date="2017-11" db="EMBL/GenBank/DDBJ databases">
        <title>De-novo sequencing of pomegranate (Punica granatum L.) genome.</title>
        <authorList>
            <person name="Akparov Z."/>
            <person name="Amiraslanov A."/>
            <person name="Hajiyeva S."/>
            <person name="Abbasov M."/>
            <person name="Kaur K."/>
            <person name="Hamwieh A."/>
            <person name="Solovyev V."/>
            <person name="Salamov A."/>
            <person name="Braich B."/>
            <person name="Kosarev P."/>
            <person name="Mahmoud A."/>
            <person name="Hajiyev E."/>
            <person name="Babayeva S."/>
            <person name="Izzatullayeva V."/>
            <person name="Mammadov A."/>
            <person name="Mammadov A."/>
            <person name="Sharifova S."/>
            <person name="Ojaghi J."/>
            <person name="Eynullazada K."/>
            <person name="Bayramov B."/>
            <person name="Abdulazimova A."/>
            <person name="Shahmuradov I."/>
        </authorList>
    </citation>
    <scope>NUCLEOTIDE SEQUENCE [LARGE SCALE GENOMIC DNA]</scope>
    <source>
        <strain evidence="3">cv. AG2017</strain>
        <tissue evidence="2">Leaf</tissue>
    </source>
</reference>
<dbReference type="AlphaFoldDB" id="A0A2I0IWU5"/>
<evidence type="ECO:0000313" key="2">
    <source>
        <dbReference type="EMBL" id="PKI48477.1"/>
    </source>
</evidence>
<protein>
    <submittedName>
        <fullName evidence="2">Uncharacterized protein</fullName>
    </submittedName>
</protein>
<gene>
    <name evidence="2" type="ORF">CRG98_031099</name>
</gene>
<dbReference type="Proteomes" id="UP000233551">
    <property type="component" value="Unassembled WGS sequence"/>
</dbReference>
<comment type="caution">
    <text evidence="2">The sequence shown here is derived from an EMBL/GenBank/DDBJ whole genome shotgun (WGS) entry which is preliminary data.</text>
</comment>
<proteinExistence type="predicted"/>
<dbReference type="EMBL" id="PGOL01002383">
    <property type="protein sequence ID" value="PKI48477.1"/>
    <property type="molecule type" value="Genomic_DNA"/>
</dbReference>
<sequence>MADIFLFPLNLLNLKKKPKEWCILTALGFCISSLSSPSSSPSSSSSEMPASSLFLSSPLHHSFRSSSHNMRNNSGQWLVSRRARISTVRSSDEKDGKDTDSPAFNPFGFVTDNPSSRSAIQLPENPAEDGN</sequence>
<organism evidence="2 3">
    <name type="scientific">Punica granatum</name>
    <name type="common">Pomegranate</name>
    <dbReference type="NCBI Taxonomy" id="22663"/>
    <lineage>
        <taxon>Eukaryota</taxon>
        <taxon>Viridiplantae</taxon>
        <taxon>Streptophyta</taxon>
        <taxon>Embryophyta</taxon>
        <taxon>Tracheophyta</taxon>
        <taxon>Spermatophyta</taxon>
        <taxon>Magnoliopsida</taxon>
        <taxon>eudicotyledons</taxon>
        <taxon>Gunneridae</taxon>
        <taxon>Pentapetalae</taxon>
        <taxon>rosids</taxon>
        <taxon>malvids</taxon>
        <taxon>Myrtales</taxon>
        <taxon>Lythraceae</taxon>
        <taxon>Punica</taxon>
    </lineage>
</organism>
<dbReference type="STRING" id="22663.A0A2I0IWU5"/>